<dbReference type="OrthoDB" id="9806699at2"/>
<feature type="transmembrane region" description="Helical" evidence="1">
    <location>
        <begin position="152"/>
        <end position="176"/>
    </location>
</feature>
<feature type="transmembrane region" description="Helical" evidence="1">
    <location>
        <begin position="29"/>
        <end position="45"/>
    </location>
</feature>
<feature type="transmembrane region" description="Helical" evidence="1">
    <location>
        <begin position="52"/>
        <end position="69"/>
    </location>
</feature>
<feature type="transmembrane region" description="Helical" evidence="1">
    <location>
        <begin position="81"/>
        <end position="101"/>
    </location>
</feature>
<feature type="transmembrane region" description="Helical" evidence="1">
    <location>
        <begin position="113"/>
        <end position="132"/>
    </location>
</feature>
<protein>
    <submittedName>
        <fullName evidence="2">Uncharacterized protein</fullName>
    </submittedName>
</protein>
<evidence type="ECO:0000313" key="3">
    <source>
        <dbReference type="Proteomes" id="UP000295334"/>
    </source>
</evidence>
<dbReference type="Proteomes" id="UP000295334">
    <property type="component" value="Unassembled WGS sequence"/>
</dbReference>
<evidence type="ECO:0000256" key="1">
    <source>
        <dbReference type="SAM" id="Phobius"/>
    </source>
</evidence>
<dbReference type="AlphaFoldDB" id="A0A4R1B3I8"/>
<sequence length="185" mass="20270">MKRNTSVILSFGLLVLACSLYRVWDGRPWGFAPQIAIALFSGAIIREKKYAFLMPLASMLLSDSLYQLLYVNGLSKTPGFYGGQATNYVLFMAMTVFGFFIKNFNVGRILGASLAAPTAYFLLSNFLVWTGGGGYGHPKNFGGLMQTLADGLPFYGGSLAATVLFSGLFFSAWYAINQKQRELAF</sequence>
<organism evidence="2 3">
    <name type="scientific">Flaviaesturariibacter flavus</name>
    <dbReference type="NCBI Taxonomy" id="2502780"/>
    <lineage>
        <taxon>Bacteria</taxon>
        <taxon>Pseudomonadati</taxon>
        <taxon>Bacteroidota</taxon>
        <taxon>Chitinophagia</taxon>
        <taxon>Chitinophagales</taxon>
        <taxon>Chitinophagaceae</taxon>
        <taxon>Flaviaestuariibacter</taxon>
    </lineage>
</organism>
<keyword evidence="1" id="KW-1133">Transmembrane helix</keyword>
<evidence type="ECO:0000313" key="2">
    <source>
        <dbReference type="EMBL" id="TCJ12050.1"/>
    </source>
</evidence>
<keyword evidence="1" id="KW-0472">Membrane</keyword>
<gene>
    <name evidence="2" type="ORF">EPD60_15960</name>
</gene>
<dbReference type="EMBL" id="SJZI01000052">
    <property type="protein sequence ID" value="TCJ12050.1"/>
    <property type="molecule type" value="Genomic_DNA"/>
</dbReference>
<comment type="caution">
    <text evidence="2">The sequence shown here is derived from an EMBL/GenBank/DDBJ whole genome shotgun (WGS) entry which is preliminary data.</text>
</comment>
<dbReference type="PROSITE" id="PS51257">
    <property type="entry name" value="PROKAR_LIPOPROTEIN"/>
    <property type="match status" value="1"/>
</dbReference>
<keyword evidence="1" id="KW-0812">Transmembrane</keyword>
<keyword evidence="3" id="KW-1185">Reference proteome</keyword>
<dbReference type="RefSeq" id="WP_131450526.1">
    <property type="nucleotide sequence ID" value="NZ_SJZI01000052.1"/>
</dbReference>
<dbReference type="InterPro" id="IPR046487">
    <property type="entry name" value="DUF6580"/>
</dbReference>
<proteinExistence type="predicted"/>
<reference evidence="2 3" key="1">
    <citation type="submission" date="2019-03" db="EMBL/GenBank/DDBJ databases">
        <authorList>
            <person name="Kim M.K.M."/>
        </authorList>
    </citation>
    <scope>NUCLEOTIDE SEQUENCE [LARGE SCALE GENOMIC DNA]</scope>
    <source>
        <strain evidence="2 3">17J68-12</strain>
    </source>
</reference>
<accession>A0A4R1B3I8</accession>
<dbReference type="Pfam" id="PF20221">
    <property type="entry name" value="DUF6580"/>
    <property type="match status" value="1"/>
</dbReference>
<name>A0A4R1B3I8_9BACT</name>